<gene>
    <name evidence="1" type="ORF">I5677_13285</name>
</gene>
<name>A0A8J7HBR5_9FIRM</name>
<dbReference type="Proteomes" id="UP000623269">
    <property type="component" value="Unassembled WGS sequence"/>
</dbReference>
<keyword evidence="2" id="KW-1185">Reference proteome</keyword>
<organism evidence="1 2">
    <name type="scientific">Mobilitalea sibirica</name>
    <dbReference type="NCBI Taxonomy" id="1462919"/>
    <lineage>
        <taxon>Bacteria</taxon>
        <taxon>Bacillati</taxon>
        <taxon>Bacillota</taxon>
        <taxon>Clostridia</taxon>
        <taxon>Lachnospirales</taxon>
        <taxon>Lachnospiraceae</taxon>
        <taxon>Mobilitalea</taxon>
    </lineage>
</organism>
<dbReference type="AlphaFoldDB" id="A0A8J7HBR5"/>
<accession>A0A8J7HBR5</accession>
<dbReference type="RefSeq" id="WP_197662119.1">
    <property type="nucleotide sequence ID" value="NZ_JAEAGR010000015.1"/>
</dbReference>
<protein>
    <submittedName>
        <fullName evidence="1">Uncharacterized protein</fullName>
    </submittedName>
</protein>
<evidence type="ECO:0000313" key="1">
    <source>
        <dbReference type="EMBL" id="MBH1941870.1"/>
    </source>
</evidence>
<proteinExistence type="predicted"/>
<reference evidence="1" key="1">
    <citation type="submission" date="2020-12" db="EMBL/GenBank/DDBJ databases">
        <title>M. sibirica DSM 26468T genome.</title>
        <authorList>
            <person name="Thieme N."/>
            <person name="Rettenmaier R."/>
            <person name="Zverlov V."/>
            <person name="Liebl W."/>
        </authorList>
    </citation>
    <scope>NUCLEOTIDE SEQUENCE</scope>
    <source>
        <strain evidence="1">DSM 26468</strain>
    </source>
</reference>
<dbReference type="EMBL" id="JAEAGR010000015">
    <property type="protein sequence ID" value="MBH1941870.1"/>
    <property type="molecule type" value="Genomic_DNA"/>
</dbReference>
<evidence type="ECO:0000313" key="2">
    <source>
        <dbReference type="Proteomes" id="UP000623269"/>
    </source>
</evidence>
<sequence>MKDTNFVCPICSSKDLTLQHEASYVYSYKIDSDAPGLQNKEEFLSYLYDRREQKDSRYYIQCNHCGTQYPYSIFRESLKQGENDFII</sequence>
<comment type="caution">
    <text evidence="1">The sequence shown here is derived from an EMBL/GenBank/DDBJ whole genome shotgun (WGS) entry which is preliminary data.</text>
</comment>